<organism evidence="1 2">
    <name type="scientific">Candidatus Chazhemtobacterium aquaticus</name>
    <dbReference type="NCBI Taxonomy" id="2715735"/>
    <lineage>
        <taxon>Bacteria</taxon>
        <taxon>Candidatus Chazhemtobacteraceae</taxon>
        <taxon>Candidatus Chazhemtobacterium</taxon>
    </lineage>
</organism>
<evidence type="ECO:0000313" key="1">
    <source>
        <dbReference type="EMBL" id="QHO63150.1"/>
    </source>
</evidence>
<dbReference type="KEGG" id="caqa:MICH65_0169"/>
<name>A0A857N9R3_9BACT</name>
<evidence type="ECO:0008006" key="3">
    <source>
        <dbReference type="Google" id="ProtNLM"/>
    </source>
</evidence>
<dbReference type="RefSeq" id="WP_161931547.1">
    <property type="nucleotide sequence ID" value="NZ_CP047901.1"/>
</dbReference>
<dbReference type="AlphaFoldDB" id="A0A857N9R3"/>
<accession>A0A857N9R3</accession>
<reference evidence="2" key="1">
    <citation type="journal article" date="2020" name="Microorganisms">
        <title>Complete Genome of a Member of a New Bacterial Lineage in the Microgenomates Group Reveals an Unusual Nucleotide Composition Disparity Between Two Strands of DNA and Limited Metabolic Potential.</title>
        <authorList>
            <person name="Kadnikov V.V."/>
            <person name="Mardanov A.V."/>
            <person name="Beletsky A.V."/>
            <person name="Karnachuk O.V."/>
            <person name="Ravin N.V."/>
        </authorList>
    </citation>
    <scope>NUCLEOTIDE SEQUENCE [LARGE SCALE GENOMIC DNA]</scope>
</reference>
<gene>
    <name evidence="1" type="ORF">MICH65_0169</name>
</gene>
<evidence type="ECO:0000313" key="2">
    <source>
        <dbReference type="Proteomes" id="UP000463983"/>
    </source>
</evidence>
<protein>
    <recommendedName>
        <fullName evidence="3">DUF3800 domain-containing protein</fullName>
    </recommendedName>
</protein>
<keyword evidence="2" id="KW-1185">Reference proteome</keyword>
<sequence length="248" mass="28553">MTKITKPGPKPAKNTFGFMDEVGLLHSPSTERLFGLGLLKLHHPSELHKSIVNYKNKTGFHSEFKFANVSNSNLTLYKGFIDLFFDTKHSHFNSILFDKKNLDLKSYFRNNHHKAYNSFTSKLIAESLEAGEYIVVLADDLSTPKHDNFEKEVKKKVKVKARRNALYGICRLESHAVSELQMADVLIGTVAYSFKIKYKVAGLNRKNAKFRLLVHLQNKLNTDYLAESHNYKAKYGIKFKINEFFDEK</sequence>
<dbReference type="EMBL" id="CP047901">
    <property type="protein sequence ID" value="QHO63150.1"/>
    <property type="molecule type" value="Genomic_DNA"/>
</dbReference>
<dbReference type="Proteomes" id="UP000463983">
    <property type="component" value="Chromosome"/>
</dbReference>
<proteinExistence type="predicted"/>